<keyword evidence="1" id="KW-0472">Membrane</keyword>
<evidence type="ECO:0000313" key="2">
    <source>
        <dbReference type="EMBL" id="MCV6823176.1"/>
    </source>
</evidence>
<proteinExistence type="predicted"/>
<feature type="transmembrane region" description="Helical" evidence="1">
    <location>
        <begin position="86"/>
        <end position="107"/>
    </location>
</feature>
<dbReference type="InterPro" id="IPR052712">
    <property type="entry name" value="Acid_resist_chaperone_HdeD"/>
</dbReference>
<dbReference type="Proteomes" id="UP001208041">
    <property type="component" value="Unassembled WGS sequence"/>
</dbReference>
<evidence type="ECO:0000313" key="3">
    <source>
        <dbReference type="Proteomes" id="UP001208041"/>
    </source>
</evidence>
<dbReference type="InterPro" id="IPR005325">
    <property type="entry name" value="DUF308_memb"/>
</dbReference>
<feature type="transmembrane region" description="Helical" evidence="1">
    <location>
        <begin position="62"/>
        <end position="80"/>
    </location>
</feature>
<reference evidence="2" key="1">
    <citation type="submission" date="2022-10" db="EMBL/GenBank/DDBJ databases">
        <authorList>
            <person name="Yue Y."/>
        </authorList>
    </citation>
    <scope>NUCLEOTIDE SEQUENCE</scope>
    <source>
        <strain evidence="2">Z654</strain>
    </source>
</reference>
<name>A0AAE3IYB8_9RHOB</name>
<dbReference type="Pfam" id="PF03729">
    <property type="entry name" value="DUF308"/>
    <property type="match status" value="1"/>
</dbReference>
<sequence>MKSSMSWIILGAFMVLGGVFALLNPFAASLAVTALVGWFFLIGGAFALFAGFKGEGSGTSKVLNILLAVFFILAGISLLANPFKGLITLTVLLGILFMVTGVMRLYLSWLLRGEKLFWVMLITGAASVIIGFMVLNQPLEAASSLLGILLAIELLSDGIGSIAYGIILRKANKA</sequence>
<keyword evidence="1" id="KW-0812">Transmembrane</keyword>
<evidence type="ECO:0000256" key="1">
    <source>
        <dbReference type="SAM" id="Phobius"/>
    </source>
</evidence>
<keyword evidence="3" id="KW-1185">Reference proteome</keyword>
<dbReference type="EMBL" id="JAOYFC010000001">
    <property type="protein sequence ID" value="MCV6823176.1"/>
    <property type="molecule type" value="Genomic_DNA"/>
</dbReference>
<comment type="caution">
    <text evidence="2">The sequence shown here is derived from an EMBL/GenBank/DDBJ whole genome shotgun (WGS) entry which is preliminary data.</text>
</comment>
<feature type="transmembrane region" description="Helical" evidence="1">
    <location>
        <begin position="116"/>
        <end position="135"/>
    </location>
</feature>
<feature type="transmembrane region" description="Helical" evidence="1">
    <location>
        <begin position="141"/>
        <end position="167"/>
    </location>
</feature>
<dbReference type="GO" id="GO:0005886">
    <property type="term" value="C:plasma membrane"/>
    <property type="evidence" value="ECO:0007669"/>
    <property type="project" value="TreeGrafter"/>
</dbReference>
<dbReference type="PANTHER" id="PTHR34989:SF1">
    <property type="entry name" value="PROTEIN HDED"/>
    <property type="match status" value="1"/>
</dbReference>
<keyword evidence="1" id="KW-1133">Transmembrane helix</keyword>
<dbReference type="PANTHER" id="PTHR34989">
    <property type="entry name" value="PROTEIN HDED"/>
    <property type="match status" value="1"/>
</dbReference>
<dbReference type="AlphaFoldDB" id="A0AAE3IYB8"/>
<feature type="transmembrane region" description="Helical" evidence="1">
    <location>
        <begin position="31"/>
        <end position="50"/>
    </location>
</feature>
<protein>
    <submittedName>
        <fullName evidence="2">DUF308 domain-containing protein</fullName>
    </submittedName>
</protein>
<gene>
    <name evidence="2" type="ORF">OH136_01300</name>
</gene>
<dbReference type="RefSeq" id="WP_263952007.1">
    <property type="nucleotide sequence ID" value="NZ_JAOYFC010000001.1"/>
</dbReference>
<organism evidence="2 3">
    <name type="scientific">Halocynthiibacter halioticoli</name>
    <dbReference type="NCBI Taxonomy" id="2986804"/>
    <lineage>
        <taxon>Bacteria</taxon>
        <taxon>Pseudomonadati</taxon>
        <taxon>Pseudomonadota</taxon>
        <taxon>Alphaproteobacteria</taxon>
        <taxon>Rhodobacterales</taxon>
        <taxon>Paracoccaceae</taxon>
        <taxon>Halocynthiibacter</taxon>
    </lineage>
</organism>
<accession>A0AAE3IYB8</accession>